<dbReference type="InterPro" id="IPR015424">
    <property type="entry name" value="PyrdxlP-dep_Trfase"/>
</dbReference>
<dbReference type="EMBL" id="QXDL01000042">
    <property type="protein sequence ID" value="RIH86799.1"/>
    <property type="molecule type" value="Genomic_DNA"/>
</dbReference>
<proteinExistence type="inferred from homology"/>
<dbReference type="AlphaFoldDB" id="A0A399EUN0"/>
<dbReference type="InterPro" id="IPR050103">
    <property type="entry name" value="Class-III_PLP-dep_AT"/>
</dbReference>
<dbReference type="RefSeq" id="WP_119314498.1">
    <property type="nucleotide sequence ID" value="NZ_QXDL01000042.1"/>
</dbReference>
<evidence type="ECO:0000256" key="4">
    <source>
        <dbReference type="ARBA" id="ARBA00022679"/>
    </source>
</evidence>
<evidence type="ECO:0000256" key="3">
    <source>
        <dbReference type="ARBA" id="ARBA00022576"/>
    </source>
</evidence>
<dbReference type="Gene3D" id="3.90.1150.10">
    <property type="entry name" value="Aspartate Aminotransferase, domain 1"/>
    <property type="match status" value="1"/>
</dbReference>
<dbReference type="GO" id="GO:0030170">
    <property type="term" value="F:pyridoxal phosphate binding"/>
    <property type="evidence" value="ECO:0007669"/>
    <property type="project" value="InterPro"/>
</dbReference>
<dbReference type="OrthoDB" id="29163at2"/>
<dbReference type="PANTHER" id="PTHR11986">
    <property type="entry name" value="AMINOTRANSFERASE CLASS III"/>
    <property type="match status" value="1"/>
</dbReference>
<dbReference type="PIRSF" id="PIRSF000521">
    <property type="entry name" value="Transaminase_4ab_Lys_Orn"/>
    <property type="match status" value="1"/>
</dbReference>
<evidence type="ECO:0000313" key="8">
    <source>
        <dbReference type="Proteomes" id="UP000265715"/>
    </source>
</evidence>
<reference evidence="7 8" key="1">
    <citation type="submission" date="2018-08" db="EMBL/GenBank/DDBJ databases">
        <title>Meiothermus terrae DSM 26712 genome sequencing project.</title>
        <authorList>
            <person name="Da Costa M.S."/>
            <person name="Albuquerque L."/>
            <person name="Raposo P."/>
            <person name="Froufe H.J.C."/>
            <person name="Barroso C.S."/>
            <person name="Egas C."/>
        </authorList>
    </citation>
    <scope>NUCLEOTIDE SEQUENCE [LARGE SCALE GENOMIC DNA]</scope>
    <source>
        <strain evidence="7 8">DSM 26712</strain>
    </source>
</reference>
<dbReference type="NCBIfam" id="NF004426">
    <property type="entry name" value="PRK05769.1"/>
    <property type="match status" value="1"/>
</dbReference>
<keyword evidence="3 7" id="KW-0032">Aminotransferase</keyword>
<protein>
    <submittedName>
        <fullName evidence="7">4-aminobutyrate aminotransferase GabT</fullName>
        <ecNumber evidence="7">2.6.1.19</ecNumber>
    </submittedName>
</protein>
<dbReference type="InterPro" id="IPR015422">
    <property type="entry name" value="PyrdxlP-dep_Trfase_small"/>
</dbReference>
<comment type="caution">
    <text evidence="7">The sequence shown here is derived from an EMBL/GenBank/DDBJ whole genome shotgun (WGS) entry which is preliminary data.</text>
</comment>
<evidence type="ECO:0000256" key="6">
    <source>
        <dbReference type="RuleBase" id="RU003560"/>
    </source>
</evidence>
<evidence type="ECO:0000256" key="1">
    <source>
        <dbReference type="ARBA" id="ARBA00001933"/>
    </source>
</evidence>
<sequence length="435" mass="46826">MKPSVKLPFPGPNARALFERDKAVLSTSNARGYPVMAERGEGSWVWDVDGNCFLDLMAGIAVNTTGYAHPKVVQAVTEQAARLQHLCFAVIPSEPQIALAERLSGKLGGGYRVFFGNSGTEGIEAAMKLARYHTRRPFFLAFSGSFHGRSMGALSLTASNSKYRKGFGNLVPGVSHLPYPNPYRQPDALERLRESLDDLFQHTVPAEDVAAIFVEPVQGEGGYVVPPQGFLKLLREVCDEHGILLVLDEVQTGAGRTGRFLAAEHEGVKPDVVVMAKGLASGYPLSAVIFREEVSSWPSGAHGTTFGGNPVSVAAAHATLDLLDAGLTENAARVGEYLMGRLRALQPRFPRLGDVRGKGLMIGLEFVADPQTKTPDPALRDKVVQRCYEKGLLVLGAGPSAMRLAPPLILTQEEADTAVELFTQVLEDVLEPAKA</sequence>
<dbReference type="InterPro" id="IPR015421">
    <property type="entry name" value="PyrdxlP-dep_Trfase_major"/>
</dbReference>
<dbReference type="GO" id="GO:0042802">
    <property type="term" value="F:identical protein binding"/>
    <property type="evidence" value="ECO:0007669"/>
    <property type="project" value="TreeGrafter"/>
</dbReference>
<dbReference type="Proteomes" id="UP000265715">
    <property type="component" value="Unassembled WGS sequence"/>
</dbReference>
<dbReference type="InterPro" id="IPR005814">
    <property type="entry name" value="Aminotrans_3"/>
</dbReference>
<dbReference type="GO" id="GO:0034386">
    <property type="term" value="F:4-aminobutyrate:2-oxoglutarate transaminase activity"/>
    <property type="evidence" value="ECO:0007669"/>
    <property type="project" value="UniProtKB-EC"/>
</dbReference>
<organism evidence="7 8">
    <name type="scientific">Calidithermus terrae</name>
    <dbReference type="NCBI Taxonomy" id="1408545"/>
    <lineage>
        <taxon>Bacteria</taxon>
        <taxon>Thermotogati</taxon>
        <taxon>Deinococcota</taxon>
        <taxon>Deinococci</taxon>
        <taxon>Thermales</taxon>
        <taxon>Thermaceae</taxon>
        <taxon>Calidithermus</taxon>
    </lineage>
</organism>
<dbReference type="PANTHER" id="PTHR11986:SF58">
    <property type="entry name" value="LEUCINE_METHIONINE RACEMASE"/>
    <property type="match status" value="1"/>
</dbReference>
<dbReference type="CDD" id="cd00610">
    <property type="entry name" value="OAT_like"/>
    <property type="match status" value="1"/>
</dbReference>
<keyword evidence="5 6" id="KW-0663">Pyridoxal phosphate</keyword>
<evidence type="ECO:0000256" key="5">
    <source>
        <dbReference type="ARBA" id="ARBA00022898"/>
    </source>
</evidence>
<evidence type="ECO:0000256" key="2">
    <source>
        <dbReference type="ARBA" id="ARBA00008954"/>
    </source>
</evidence>
<dbReference type="Gene3D" id="3.40.640.10">
    <property type="entry name" value="Type I PLP-dependent aspartate aminotransferase-like (Major domain)"/>
    <property type="match status" value="1"/>
</dbReference>
<accession>A0A399EUN0</accession>
<dbReference type="FunFam" id="3.40.640.10:FF:000013">
    <property type="entry name" value="4-aminobutyrate aminotransferase"/>
    <property type="match status" value="1"/>
</dbReference>
<comment type="similarity">
    <text evidence="2 6">Belongs to the class-III pyridoxal-phosphate-dependent aminotransferase family.</text>
</comment>
<keyword evidence="8" id="KW-1185">Reference proteome</keyword>
<comment type="cofactor">
    <cofactor evidence="1">
        <name>pyridoxal 5'-phosphate</name>
        <dbReference type="ChEBI" id="CHEBI:597326"/>
    </cofactor>
</comment>
<dbReference type="PROSITE" id="PS00600">
    <property type="entry name" value="AA_TRANSFER_CLASS_3"/>
    <property type="match status" value="1"/>
</dbReference>
<dbReference type="Pfam" id="PF00202">
    <property type="entry name" value="Aminotran_3"/>
    <property type="match status" value="1"/>
</dbReference>
<gene>
    <name evidence="7" type="primary">gabT_3</name>
    <name evidence="7" type="ORF">Mterra_01339</name>
</gene>
<keyword evidence="4 7" id="KW-0808">Transferase</keyword>
<dbReference type="EC" id="2.6.1.19" evidence="7"/>
<evidence type="ECO:0000313" key="7">
    <source>
        <dbReference type="EMBL" id="RIH86799.1"/>
    </source>
</evidence>
<dbReference type="InterPro" id="IPR049704">
    <property type="entry name" value="Aminotrans_3_PPA_site"/>
</dbReference>
<dbReference type="SUPFAM" id="SSF53383">
    <property type="entry name" value="PLP-dependent transferases"/>
    <property type="match status" value="1"/>
</dbReference>
<name>A0A399EUN0_9DEIN</name>